<dbReference type="GO" id="GO:0051537">
    <property type="term" value="F:2 iron, 2 sulfur cluster binding"/>
    <property type="evidence" value="ECO:0007669"/>
    <property type="project" value="UniProtKB-KW"/>
</dbReference>
<dbReference type="GO" id="GO:0046872">
    <property type="term" value="F:metal ion binding"/>
    <property type="evidence" value="ECO:0007669"/>
    <property type="project" value="UniProtKB-KW"/>
</dbReference>
<dbReference type="EMBL" id="BMHK01000035">
    <property type="protein sequence ID" value="GGC12898.1"/>
    <property type="molecule type" value="Genomic_DNA"/>
</dbReference>
<keyword evidence="1" id="KW-0001">2Fe-2S</keyword>
<dbReference type="PROSITE" id="PS51296">
    <property type="entry name" value="RIESKE"/>
    <property type="match status" value="1"/>
</dbReference>
<dbReference type="Gene3D" id="3.90.380.10">
    <property type="entry name" value="Naphthalene 1,2-dioxygenase Alpha Subunit, Chain A, domain 1"/>
    <property type="match status" value="1"/>
</dbReference>
<dbReference type="InterPro" id="IPR017941">
    <property type="entry name" value="Rieske_2Fe-2S"/>
</dbReference>
<dbReference type="GO" id="GO:0016491">
    <property type="term" value="F:oxidoreductase activity"/>
    <property type="evidence" value="ECO:0007669"/>
    <property type="project" value="UniProtKB-KW"/>
</dbReference>
<evidence type="ECO:0000256" key="3">
    <source>
        <dbReference type="ARBA" id="ARBA00023002"/>
    </source>
</evidence>
<feature type="domain" description="Rieske" evidence="6">
    <location>
        <begin position="12"/>
        <end position="113"/>
    </location>
</feature>
<dbReference type="AlphaFoldDB" id="A0A916TVV4"/>
<dbReference type="PANTHER" id="PTHR21266">
    <property type="entry name" value="IRON-SULFUR DOMAIN CONTAINING PROTEIN"/>
    <property type="match status" value="1"/>
</dbReference>
<dbReference type="SUPFAM" id="SSF50022">
    <property type="entry name" value="ISP domain"/>
    <property type="match status" value="1"/>
</dbReference>
<dbReference type="InterPro" id="IPR036922">
    <property type="entry name" value="Rieske_2Fe-2S_sf"/>
</dbReference>
<dbReference type="PANTHER" id="PTHR21266:SF60">
    <property type="entry name" value="3-KETOSTEROID-9-ALPHA-MONOOXYGENASE, OXYGENASE COMPONENT"/>
    <property type="match status" value="1"/>
</dbReference>
<dbReference type="RefSeq" id="WP_188772826.1">
    <property type="nucleotide sequence ID" value="NZ_BMHK01000035.1"/>
</dbReference>
<dbReference type="Gene3D" id="2.102.10.10">
    <property type="entry name" value="Rieske [2Fe-2S] iron-sulphur domain"/>
    <property type="match status" value="1"/>
</dbReference>
<evidence type="ECO:0000256" key="2">
    <source>
        <dbReference type="ARBA" id="ARBA00022723"/>
    </source>
</evidence>
<keyword evidence="8" id="KW-1185">Reference proteome</keyword>
<organism evidence="7 8">
    <name type="scientific">Novosphingobium endophyticum</name>
    <dbReference type="NCBI Taxonomy" id="1955250"/>
    <lineage>
        <taxon>Bacteria</taxon>
        <taxon>Pseudomonadati</taxon>
        <taxon>Pseudomonadota</taxon>
        <taxon>Alphaproteobacteria</taxon>
        <taxon>Sphingomonadales</taxon>
        <taxon>Sphingomonadaceae</taxon>
        <taxon>Novosphingobium</taxon>
    </lineage>
</organism>
<evidence type="ECO:0000256" key="5">
    <source>
        <dbReference type="ARBA" id="ARBA00023014"/>
    </source>
</evidence>
<dbReference type="InterPro" id="IPR050584">
    <property type="entry name" value="Cholesterol_7-desaturase"/>
</dbReference>
<keyword evidence="4" id="KW-0408">Iron</keyword>
<keyword evidence="3" id="KW-0560">Oxidoreductase</keyword>
<sequence length="342" mass="38327">MSTLKPFLENVWYMAAWSHEVGNDLLRRRLVGEPVMLLRKEDGQAVAMVDRCPHRYAPLSKGEREGDTIICPYHGLTYDTSGACVRNPYSDKIPASAKVRTFPVVERDGIVWFWPGDPEKADEAAIPDFSVIVIEGHAPMTGLMPMNANYEYATDNLMDLSHIEFVHKGTFAGRGVIFAGEHEVKVEGRRLHSNWWMPKIPAPGHTLAVYDPEMITDHWLDMRWDPPASMYLQVGACPAGGNREEGIILHQAHILTPETEGTSHYFWATSRLGPPSAEGDAILTGLMEQAFRDEDKPIIEAAYANMDAADFWDRKPVSLGIDTGGTRARRKIQELKKEETAQ</sequence>
<dbReference type="Pfam" id="PF00355">
    <property type="entry name" value="Rieske"/>
    <property type="match status" value="1"/>
</dbReference>
<evidence type="ECO:0000313" key="7">
    <source>
        <dbReference type="EMBL" id="GGC12898.1"/>
    </source>
</evidence>
<reference evidence="7" key="2">
    <citation type="submission" date="2020-09" db="EMBL/GenBank/DDBJ databases">
        <authorList>
            <person name="Sun Q."/>
            <person name="Zhou Y."/>
        </authorList>
    </citation>
    <scope>NUCLEOTIDE SEQUENCE</scope>
    <source>
        <strain evidence="7">CGMCC 1.15095</strain>
    </source>
</reference>
<dbReference type="Pfam" id="PF19112">
    <property type="entry name" value="VanA_C"/>
    <property type="match status" value="1"/>
</dbReference>
<dbReference type="Proteomes" id="UP000608154">
    <property type="component" value="Unassembled WGS sequence"/>
</dbReference>
<protein>
    <submittedName>
        <fullName evidence="7">(2Fe-2S)-binding protein</fullName>
    </submittedName>
</protein>
<evidence type="ECO:0000256" key="1">
    <source>
        <dbReference type="ARBA" id="ARBA00022714"/>
    </source>
</evidence>
<evidence type="ECO:0000256" key="4">
    <source>
        <dbReference type="ARBA" id="ARBA00023004"/>
    </source>
</evidence>
<evidence type="ECO:0000259" key="6">
    <source>
        <dbReference type="PROSITE" id="PS51296"/>
    </source>
</evidence>
<dbReference type="InterPro" id="IPR044043">
    <property type="entry name" value="VanA_C_cat"/>
</dbReference>
<name>A0A916TVV4_9SPHN</name>
<reference evidence="7" key="1">
    <citation type="journal article" date="2014" name="Int. J. Syst. Evol. Microbiol.">
        <title>Complete genome sequence of Corynebacterium casei LMG S-19264T (=DSM 44701T), isolated from a smear-ripened cheese.</title>
        <authorList>
            <consortium name="US DOE Joint Genome Institute (JGI-PGF)"/>
            <person name="Walter F."/>
            <person name="Albersmeier A."/>
            <person name="Kalinowski J."/>
            <person name="Ruckert C."/>
        </authorList>
    </citation>
    <scope>NUCLEOTIDE SEQUENCE</scope>
    <source>
        <strain evidence="7">CGMCC 1.15095</strain>
    </source>
</reference>
<keyword evidence="2" id="KW-0479">Metal-binding</keyword>
<dbReference type="SUPFAM" id="SSF55961">
    <property type="entry name" value="Bet v1-like"/>
    <property type="match status" value="1"/>
</dbReference>
<comment type="caution">
    <text evidence="7">The sequence shown here is derived from an EMBL/GenBank/DDBJ whole genome shotgun (WGS) entry which is preliminary data.</text>
</comment>
<proteinExistence type="predicted"/>
<gene>
    <name evidence="7" type="primary">vanA</name>
    <name evidence="7" type="ORF">GCM10011494_34690</name>
</gene>
<accession>A0A916TVV4</accession>
<keyword evidence="5" id="KW-0411">Iron-sulfur</keyword>
<evidence type="ECO:0000313" key="8">
    <source>
        <dbReference type="Proteomes" id="UP000608154"/>
    </source>
</evidence>